<dbReference type="InterPro" id="IPR001387">
    <property type="entry name" value="Cro/C1-type_HTH"/>
</dbReference>
<gene>
    <name evidence="3" type="ORF">GCM10011583_28230</name>
</gene>
<feature type="region of interest" description="Disordered" evidence="1">
    <location>
        <begin position="257"/>
        <end position="279"/>
    </location>
</feature>
<name>A0ABQ2E4B3_9ACTN</name>
<dbReference type="CDD" id="cd00093">
    <property type="entry name" value="HTH_XRE"/>
    <property type="match status" value="1"/>
</dbReference>
<sequence length="279" mass="30706">MGRPEKPIVTDNRALRGLAQWLRDQRRRAGLSYRDLALRAGVHATTLQRTASASSVPTLSAVRAYARACDASPEDAKLLWKRARYEATRSARGGRASPAPSPGLVRDFADLSAGLRELYEKAGSPSLRTMEERGGEYGALPRSTAHRIVNRQAMPHNPAQFQAFLRACEVPDAERRAWEDAWSRAWRHHRQGETADGLHVVQDLPRTSDGHVTNLVPLTMTETVTPVGLPRRVRQNSLYGVRAAAWDEAVEVRFAPPRARSATRTGQPAPSSPGVRNAG</sequence>
<feature type="domain" description="HTH cro/C1-type" evidence="2">
    <location>
        <begin position="22"/>
        <end position="76"/>
    </location>
</feature>
<evidence type="ECO:0000259" key="2">
    <source>
        <dbReference type="PROSITE" id="PS50943"/>
    </source>
</evidence>
<evidence type="ECO:0000256" key="1">
    <source>
        <dbReference type="SAM" id="MobiDB-lite"/>
    </source>
</evidence>
<dbReference type="PROSITE" id="PS50943">
    <property type="entry name" value="HTH_CROC1"/>
    <property type="match status" value="1"/>
</dbReference>
<reference evidence="4" key="1">
    <citation type="journal article" date="2019" name="Int. J. Syst. Evol. Microbiol.">
        <title>The Global Catalogue of Microorganisms (GCM) 10K type strain sequencing project: providing services to taxonomists for standard genome sequencing and annotation.</title>
        <authorList>
            <consortium name="The Broad Institute Genomics Platform"/>
            <consortium name="The Broad Institute Genome Sequencing Center for Infectious Disease"/>
            <person name="Wu L."/>
            <person name="Ma J."/>
        </authorList>
    </citation>
    <scope>NUCLEOTIDE SEQUENCE [LARGE SCALE GENOMIC DNA]</scope>
    <source>
        <strain evidence="4">CGMCC 4.7275</strain>
    </source>
</reference>
<dbReference type="EMBL" id="BMMV01000007">
    <property type="protein sequence ID" value="GGJ95064.1"/>
    <property type="molecule type" value="Genomic_DNA"/>
</dbReference>
<dbReference type="Gene3D" id="1.10.260.40">
    <property type="entry name" value="lambda repressor-like DNA-binding domains"/>
    <property type="match status" value="1"/>
</dbReference>
<organism evidence="3 4">
    <name type="scientific">Streptomyces camponoticapitis</name>
    <dbReference type="NCBI Taxonomy" id="1616125"/>
    <lineage>
        <taxon>Bacteria</taxon>
        <taxon>Bacillati</taxon>
        <taxon>Actinomycetota</taxon>
        <taxon>Actinomycetes</taxon>
        <taxon>Kitasatosporales</taxon>
        <taxon>Streptomycetaceae</taxon>
        <taxon>Streptomyces</taxon>
    </lineage>
</organism>
<evidence type="ECO:0000313" key="3">
    <source>
        <dbReference type="EMBL" id="GGJ95064.1"/>
    </source>
</evidence>
<dbReference type="Pfam" id="PF13560">
    <property type="entry name" value="HTH_31"/>
    <property type="match status" value="1"/>
</dbReference>
<dbReference type="InterPro" id="IPR010982">
    <property type="entry name" value="Lambda_DNA-bd_dom_sf"/>
</dbReference>
<protein>
    <recommendedName>
        <fullName evidence="2">HTH cro/C1-type domain-containing protein</fullName>
    </recommendedName>
</protein>
<accession>A0ABQ2E4B3</accession>
<evidence type="ECO:0000313" key="4">
    <source>
        <dbReference type="Proteomes" id="UP000660265"/>
    </source>
</evidence>
<proteinExistence type="predicted"/>
<dbReference type="SMART" id="SM00530">
    <property type="entry name" value="HTH_XRE"/>
    <property type="match status" value="1"/>
</dbReference>
<dbReference type="SUPFAM" id="SSF47413">
    <property type="entry name" value="lambda repressor-like DNA-binding domains"/>
    <property type="match status" value="1"/>
</dbReference>
<comment type="caution">
    <text evidence="3">The sequence shown here is derived from an EMBL/GenBank/DDBJ whole genome shotgun (WGS) entry which is preliminary data.</text>
</comment>
<dbReference type="Proteomes" id="UP000660265">
    <property type="component" value="Unassembled WGS sequence"/>
</dbReference>
<keyword evidence="4" id="KW-1185">Reference proteome</keyword>
<dbReference type="RefSeq" id="WP_189107748.1">
    <property type="nucleotide sequence ID" value="NZ_BMMV01000007.1"/>
</dbReference>